<accession>A0ABS8ZRR8</accession>
<dbReference type="PROSITE" id="PS50043">
    <property type="entry name" value="HTH_LUXR_2"/>
    <property type="match status" value="1"/>
</dbReference>
<dbReference type="Gene3D" id="1.10.10.10">
    <property type="entry name" value="Winged helix-like DNA-binding domain superfamily/Winged helix DNA-binding domain"/>
    <property type="match status" value="1"/>
</dbReference>
<evidence type="ECO:0000259" key="4">
    <source>
        <dbReference type="PROSITE" id="PS50043"/>
    </source>
</evidence>
<feature type="domain" description="HTH luxR-type" evidence="4">
    <location>
        <begin position="30"/>
        <end position="95"/>
    </location>
</feature>
<dbReference type="InterPro" id="IPR000792">
    <property type="entry name" value="Tscrpt_reg_LuxR_C"/>
</dbReference>
<evidence type="ECO:0000256" key="2">
    <source>
        <dbReference type="ARBA" id="ARBA00023125"/>
    </source>
</evidence>
<dbReference type="SUPFAM" id="SSF46894">
    <property type="entry name" value="C-terminal effector domain of the bipartite response regulators"/>
    <property type="match status" value="1"/>
</dbReference>
<evidence type="ECO:0000313" key="5">
    <source>
        <dbReference type="EMBL" id="MCE7010440.1"/>
    </source>
</evidence>
<dbReference type="EMBL" id="JAJVCN010000004">
    <property type="protein sequence ID" value="MCE7010440.1"/>
    <property type="molecule type" value="Genomic_DNA"/>
</dbReference>
<dbReference type="PRINTS" id="PR00038">
    <property type="entry name" value="HTHLUXR"/>
</dbReference>
<dbReference type="InterPro" id="IPR036388">
    <property type="entry name" value="WH-like_DNA-bd_sf"/>
</dbReference>
<dbReference type="Proteomes" id="UP001521150">
    <property type="component" value="Unassembled WGS sequence"/>
</dbReference>
<protein>
    <submittedName>
        <fullName evidence="5">Helix-turn-helix transcriptional regulator</fullName>
    </submittedName>
</protein>
<dbReference type="Pfam" id="PF00196">
    <property type="entry name" value="GerE"/>
    <property type="match status" value="1"/>
</dbReference>
<keyword evidence="1" id="KW-0805">Transcription regulation</keyword>
<reference evidence="5 6" key="1">
    <citation type="submission" date="2021-12" db="EMBL/GenBank/DDBJ databases">
        <title>Genome sequence of Kibdelosporangium philippinense ATCC 49844.</title>
        <authorList>
            <person name="Fedorov E.A."/>
            <person name="Omeragic M."/>
            <person name="Shalygina K.F."/>
            <person name="Maclea K.S."/>
        </authorList>
    </citation>
    <scope>NUCLEOTIDE SEQUENCE [LARGE SCALE GENOMIC DNA]</scope>
    <source>
        <strain evidence="5 6">ATCC 49844</strain>
    </source>
</reference>
<evidence type="ECO:0000256" key="1">
    <source>
        <dbReference type="ARBA" id="ARBA00023015"/>
    </source>
</evidence>
<sequence length="95" mass="10325">MGDDRYVEAFTIGTGNGVSLSSAAEYVLSGRDRSGPLTKRELQVADLVAQGATNKEIAGRLNISRRTAEVHVDHILRKLKFASRAQIAAWVAEKN</sequence>
<comment type="caution">
    <text evidence="5">The sequence shown here is derived from an EMBL/GenBank/DDBJ whole genome shotgun (WGS) entry which is preliminary data.</text>
</comment>
<name>A0ABS8ZRR8_9PSEU</name>
<keyword evidence="2" id="KW-0238">DNA-binding</keyword>
<proteinExistence type="predicted"/>
<keyword evidence="3" id="KW-0804">Transcription</keyword>
<dbReference type="PANTHER" id="PTHR44688:SF16">
    <property type="entry name" value="DNA-BINDING TRANSCRIPTIONAL ACTIVATOR DEVR_DOSR"/>
    <property type="match status" value="1"/>
</dbReference>
<dbReference type="InterPro" id="IPR016032">
    <property type="entry name" value="Sig_transdc_resp-reg_C-effctor"/>
</dbReference>
<keyword evidence="6" id="KW-1185">Reference proteome</keyword>
<dbReference type="PANTHER" id="PTHR44688">
    <property type="entry name" value="DNA-BINDING TRANSCRIPTIONAL ACTIVATOR DEVR_DOSR"/>
    <property type="match status" value="1"/>
</dbReference>
<dbReference type="CDD" id="cd06170">
    <property type="entry name" value="LuxR_C_like"/>
    <property type="match status" value="1"/>
</dbReference>
<organism evidence="5 6">
    <name type="scientific">Kibdelosporangium philippinense</name>
    <dbReference type="NCBI Taxonomy" id="211113"/>
    <lineage>
        <taxon>Bacteria</taxon>
        <taxon>Bacillati</taxon>
        <taxon>Actinomycetota</taxon>
        <taxon>Actinomycetes</taxon>
        <taxon>Pseudonocardiales</taxon>
        <taxon>Pseudonocardiaceae</taxon>
        <taxon>Kibdelosporangium</taxon>
    </lineage>
</organism>
<evidence type="ECO:0000313" key="6">
    <source>
        <dbReference type="Proteomes" id="UP001521150"/>
    </source>
</evidence>
<evidence type="ECO:0000256" key="3">
    <source>
        <dbReference type="ARBA" id="ARBA00023163"/>
    </source>
</evidence>
<dbReference type="RefSeq" id="WP_233734105.1">
    <property type="nucleotide sequence ID" value="NZ_JAJVCN010000004.1"/>
</dbReference>
<dbReference type="SMART" id="SM00421">
    <property type="entry name" value="HTH_LUXR"/>
    <property type="match status" value="1"/>
</dbReference>
<gene>
    <name evidence="5" type="ORF">LWC34_47695</name>
</gene>